<dbReference type="Proteomes" id="UP000297792">
    <property type="component" value="Unassembled WGS sequence"/>
</dbReference>
<dbReference type="Gene3D" id="3.90.470.30">
    <property type="match status" value="1"/>
</dbReference>
<organism evidence="3 4">
    <name type="scientific">Mycolicibacterium peregrinum</name>
    <name type="common">Mycobacterium peregrinum</name>
    <dbReference type="NCBI Taxonomy" id="43304"/>
    <lineage>
        <taxon>Bacteria</taxon>
        <taxon>Bacillati</taxon>
        <taxon>Actinomycetota</taxon>
        <taxon>Actinomycetes</taxon>
        <taxon>Mycobacteriales</taxon>
        <taxon>Mycobacteriaceae</taxon>
        <taxon>Mycolicibacterium</taxon>
    </lineage>
</organism>
<sequence>MALTVVGVDIGNSTTEASAAVVATDGSTKFRGAALTATTGVKGTPRNVDGVAQAVVRALEASAVRLADLDLVLLNEATPVISGMAMETITETIITESTMIGHDPRTPGGRGLGVGLTVAFDALAQTPSGTEVIVVVPRNVDFEDAARGINAAAAQGLTVCGVILGNDDAVLVANRLDSVVPVIDEVSRIDAVPLGMLAAVEVAAPGNSIRTLSNAYGLATIFDLDAAATKVISPVARALTGNRSAVVVRTPAGDVADRSIPAGSLELSGVHKRATVDVSRGAPEIMSAVERVAPLADVAGEAGTNTGGMIANVRHSMAELSGHALADVCIQDLLAVDTFVPQEVRGGVAGEVALENAVALAAMVRTRESGMRAVADEVRARLRAAGADSVDVMVGGVEAEMAALGALTTPGTDKPLVVLDLGGGSTDAALLAVDGEISTVHLAGAGDLVTKLIDAELGLDNLELAEDIKRSPLGKAESFFHVRLENGTVMFFEKPLPAASFARVVTLAEYGMNAIPTRHSMDRVRLVRRAAKERVFVVNALRALRAIAPGGDLRQIGFVVLLGGCALDFEIPELIADALAPFGIVCGTGNVRGSEGPRNAVATGLVASHARLVGAGLSA</sequence>
<feature type="domain" description="Diol dehydratase reactivase ATPase-like" evidence="1">
    <location>
        <begin position="276"/>
        <end position="608"/>
    </location>
</feature>
<dbReference type="NCBIfam" id="TIGR04491">
    <property type="entry name" value="reactive_PduG"/>
    <property type="match status" value="1"/>
</dbReference>
<evidence type="ECO:0000259" key="1">
    <source>
        <dbReference type="Pfam" id="PF08841"/>
    </source>
</evidence>
<proteinExistence type="predicted"/>
<reference evidence="3 4" key="1">
    <citation type="submission" date="2018-12" db="EMBL/GenBank/DDBJ databases">
        <title>Draft genome sequences of Mycolicibacterium peregrinum isolated from a pig with lymphadenitis and from soil on the same Japanese pig farm.</title>
        <authorList>
            <person name="Komatsu T."/>
            <person name="Ohya K."/>
            <person name="Sawai K."/>
            <person name="Odoi J.O."/>
            <person name="Otsu K."/>
            <person name="Ota A."/>
            <person name="Ito T."/>
            <person name="Kawai M."/>
            <person name="Maruyama F."/>
        </authorList>
    </citation>
    <scope>NUCLEOTIDE SEQUENCE [LARGE SCALE GENOMIC DNA]</scope>
    <source>
        <strain evidence="3 4">138</strain>
    </source>
</reference>
<dbReference type="RefSeq" id="WP_135359380.1">
    <property type="nucleotide sequence ID" value="NZ_JBLVUM010000002.1"/>
</dbReference>
<dbReference type="InterPro" id="IPR030994">
    <property type="entry name" value="DDR_dom"/>
</dbReference>
<dbReference type="Gene3D" id="3.50.30.70">
    <property type="entry name" value="Swiveling domain of dehydratase reactivase alpha subunit"/>
    <property type="match status" value="1"/>
</dbReference>
<evidence type="ECO:0000259" key="2">
    <source>
        <dbReference type="Pfam" id="PF18427"/>
    </source>
</evidence>
<dbReference type="AlphaFoldDB" id="A0A4Z0HRJ3"/>
<evidence type="ECO:0000313" key="3">
    <source>
        <dbReference type="EMBL" id="TGB47156.1"/>
    </source>
</evidence>
<dbReference type="InterPro" id="IPR009191">
    <property type="entry name" value="DDRA"/>
</dbReference>
<dbReference type="SUPFAM" id="SSF53067">
    <property type="entry name" value="Actin-like ATPase domain"/>
    <property type="match status" value="2"/>
</dbReference>
<accession>A0A4Z0HRJ3</accession>
<dbReference type="Pfam" id="PF18427">
    <property type="entry name" value="DDR_swiveling"/>
    <property type="match status" value="1"/>
</dbReference>
<keyword evidence="4" id="KW-1185">Reference proteome</keyword>
<dbReference type="SUPFAM" id="SSF82317">
    <property type="entry name" value="Swiveling domain of dehydratase reactivase alpha subunit"/>
    <property type="match status" value="1"/>
</dbReference>
<dbReference type="InterPro" id="IPR043129">
    <property type="entry name" value="ATPase_NBD"/>
</dbReference>
<gene>
    <name evidence="3" type="ORF">EJD98_04705</name>
</gene>
<dbReference type="InterPro" id="IPR028975">
    <property type="entry name" value="DDRA_swiveling_dom_sf"/>
</dbReference>
<dbReference type="Gene3D" id="2.40.50.140">
    <property type="entry name" value="Nucleic acid-binding proteins"/>
    <property type="match status" value="1"/>
</dbReference>
<dbReference type="Pfam" id="PF08841">
    <property type="entry name" value="DDR"/>
    <property type="match status" value="1"/>
</dbReference>
<protein>
    <submittedName>
        <fullName evidence="3">Diol dehydratase reactivase subunit alpha</fullName>
    </submittedName>
</protein>
<feature type="domain" description="DD-reactivating factor swiveling" evidence="2">
    <location>
        <begin position="94"/>
        <end position="255"/>
    </location>
</feature>
<name>A0A4Z0HRJ3_MYCPR</name>
<dbReference type="Gene3D" id="3.30.420.40">
    <property type="match status" value="2"/>
</dbReference>
<comment type="caution">
    <text evidence="3">The sequence shown here is derived from an EMBL/GenBank/DDBJ whole genome shotgun (WGS) entry which is preliminary data.</text>
</comment>
<evidence type="ECO:0000313" key="4">
    <source>
        <dbReference type="Proteomes" id="UP000297792"/>
    </source>
</evidence>
<dbReference type="EMBL" id="RWKA01000002">
    <property type="protein sequence ID" value="TGB47156.1"/>
    <property type="molecule type" value="Genomic_DNA"/>
</dbReference>
<dbReference type="InterPro" id="IPR012340">
    <property type="entry name" value="NA-bd_OB-fold"/>
</dbReference>
<dbReference type="InterPro" id="IPR040916">
    <property type="entry name" value="DDR_swiveling"/>
</dbReference>